<evidence type="ECO:0000313" key="2">
    <source>
        <dbReference type="EMBL" id="CAE6429904.1"/>
    </source>
</evidence>
<dbReference type="SUPFAM" id="SSF54695">
    <property type="entry name" value="POZ domain"/>
    <property type="match status" value="1"/>
</dbReference>
<dbReference type="AlphaFoldDB" id="A0A8H2XLP8"/>
<sequence length="282" mass="31410">MEMSPYCNIKVENVLFKLHRDILAAHSTYFRDSLNMAESGDGQAISNEDPLNLPSNICSADTFNKICSFLYPRAIGVFPIVLVQELGEWDVVLQATTFLGMTSLREYIISRFEDDTTGVTASAAKLLGLVMRYEETPDSLKIKCLNSLIFLRRALSASEVTALGGETTAQVVAIRDRVRILIVTSLPYWTTIQRHYLCDGTNCQQFLHEGIFNNIKDMDPLNELYQADSSIFDIAQDNRICGYCNSVRDGLARTMAKQELETEIHRCAMGLGLLRAGGSGSQ</sequence>
<comment type="caution">
    <text evidence="2">The sequence shown here is derived from an EMBL/GenBank/DDBJ whole genome shotgun (WGS) entry which is preliminary data.</text>
</comment>
<dbReference type="InterPro" id="IPR000210">
    <property type="entry name" value="BTB/POZ_dom"/>
</dbReference>
<name>A0A8H2XLP8_9AGAM</name>
<dbReference type="Pfam" id="PF00651">
    <property type="entry name" value="BTB"/>
    <property type="match status" value="1"/>
</dbReference>
<dbReference type="InterPro" id="IPR011333">
    <property type="entry name" value="SKP1/BTB/POZ_sf"/>
</dbReference>
<organism evidence="2 3">
    <name type="scientific">Rhizoctonia solani</name>
    <dbReference type="NCBI Taxonomy" id="456999"/>
    <lineage>
        <taxon>Eukaryota</taxon>
        <taxon>Fungi</taxon>
        <taxon>Dikarya</taxon>
        <taxon>Basidiomycota</taxon>
        <taxon>Agaricomycotina</taxon>
        <taxon>Agaricomycetes</taxon>
        <taxon>Cantharellales</taxon>
        <taxon>Ceratobasidiaceae</taxon>
        <taxon>Rhizoctonia</taxon>
    </lineage>
</organism>
<dbReference type="Gene3D" id="3.30.710.10">
    <property type="entry name" value="Potassium Channel Kv1.1, Chain A"/>
    <property type="match status" value="1"/>
</dbReference>
<dbReference type="PROSITE" id="PS50097">
    <property type="entry name" value="BTB"/>
    <property type="match status" value="1"/>
</dbReference>
<reference evidence="2" key="1">
    <citation type="submission" date="2021-01" db="EMBL/GenBank/DDBJ databases">
        <authorList>
            <person name="Kaushik A."/>
        </authorList>
    </citation>
    <scope>NUCLEOTIDE SEQUENCE</scope>
    <source>
        <strain evidence="2">AG2-2IIIB</strain>
    </source>
</reference>
<dbReference type="SMART" id="SM00225">
    <property type="entry name" value="BTB"/>
    <property type="match status" value="1"/>
</dbReference>
<dbReference type="CDD" id="cd18186">
    <property type="entry name" value="BTB_POZ_ZBTB_KLHL-like"/>
    <property type="match status" value="1"/>
</dbReference>
<proteinExistence type="predicted"/>
<dbReference type="Proteomes" id="UP000663843">
    <property type="component" value="Unassembled WGS sequence"/>
</dbReference>
<gene>
    <name evidence="2" type="ORF">RDB_LOCUS62818</name>
</gene>
<evidence type="ECO:0000259" key="1">
    <source>
        <dbReference type="PROSITE" id="PS50097"/>
    </source>
</evidence>
<accession>A0A8H2XLP8</accession>
<dbReference type="EMBL" id="CAJMWT010002027">
    <property type="protein sequence ID" value="CAE6429904.1"/>
    <property type="molecule type" value="Genomic_DNA"/>
</dbReference>
<feature type="domain" description="BTB" evidence="1">
    <location>
        <begin position="9"/>
        <end position="79"/>
    </location>
</feature>
<evidence type="ECO:0000313" key="3">
    <source>
        <dbReference type="Proteomes" id="UP000663843"/>
    </source>
</evidence>
<protein>
    <recommendedName>
        <fullName evidence="1">BTB domain-containing protein</fullName>
    </recommendedName>
</protein>